<dbReference type="GO" id="GO:0006893">
    <property type="term" value="P:Golgi to plasma membrane transport"/>
    <property type="evidence" value="ECO:0007669"/>
    <property type="project" value="TreeGrafter"/>
</dbReference>
<sequence length="890" mass="101827">MNIALSETVSGSGGDENDEIFSIFRDNSDQLHRLTNINSSEYLEQLAPIIKSALVSDDSLDDLVISLEDISHEKSRNLEQICKESENDILKSVTNISKIKASSAQLQGEISEISSILENNGSKLIEKKKKYLALKNNSNKINQSVDLINSSLQMLELSNKVHDLIKKEKFFIALKNLDDLKNVHLKNSDINQFKFSMQIYQSIPILTNLIKSKSFESVRKLMTHLDKNFINMGEVLFSYTEKLMEKWYQRINSNKNSDLNEILKEFSLNSPIELTIRLSDSSTKLNPLNNEYIKIPLNPIYDALLIYESIDELDDLRSKYLKELTTRKDRLFYQILKTNNTAAANTVANSSSFKDAGSIKEFLFKLSAFFIVDSIINKNTHFKLRAAEATANLWESVADKLIPVLASHIESVSNDNIDELVELKQTVGIFIKLMENYGFSIKKVYDEILILLFKKFQKILLNNFEEEFKISLYEDDSMPMRINDMTLYKKVLAVSWYQTDNPDVVPISPIDPPASGRHDPKSNEFPKHLPFSQLYPMTCAQVRSFVNKSLQFLEFNIYNKNYKLLSQLLISSLDELMSNKIGKHLKEKVNSTNREEIAQNLINLDFFYISSHEVSKLLTSFNAMVANNNPSSSSMSININLIKSLPQKNFILNSTQIFKEIKKNAENKLFEMVDGKVMQLMEMIDFDFETTITNNEPSMYIIELGEFLKAMFSSTFSNLPAQVLNLLIYRTFDILADNFKAVLKDSPLITDVSILNFDSDLSYIENILDELREEEDANNSSKLRGKFEELRQILLLLKNGSFEEFRNFKSEKYSKVDYDLGAQLLNKLRINGRTIGEIQSQFKPGSPDMGGYDHGSISGSENNGLTMPSVIKSPSSMNFSRFYKFRNPSK</sequence>
<dbReference type="Pfam" id="PF04091">
    <property type="entry name" value="Sec15_C"/>
    <property type="match status" value="1"/>
</dbReference>
<dbReference type="Gene3D" id="1.20.58.670">
    <property type="entry name" value="Dsl1p vesicle tethering complex, Tip20p subunit, domain D"/>
    <property type="match status" value="1"/>
</dbReference>
<dbReference type="InterPro" id="IPR042045">
    <property type="entry name" value="EXOC6/Sec15_C_dom1"/>
</dbReference>
<dbReference type="InterPro" id="IPR048359">
    <property type="entry name" value="EXOC6_Sec15_N"/>
</dbReference>
<feature type="domain" description="Exocyst complex subunit EXOC6/Sec15 C-terminal" evidence="6">
    <location>
        <begin position="447"/>
        <end position="827"/>
    </location>
</feature>
<comment type="function">
    <text evidence="5">Component of the exocyst complex involved in the docking of exocytic vesicles with fusion sites on the plasma membrane.</text>
</comment>
<evidence type="ECO:0000256" key="4">
    <source>
        <dbReference type="ARBA" id="ARBA00023054"/>
    </source>
</evidence>
<evidence type="ECO:0000313" key="8">
    <source>
        <dbReference type="EMBL" id="GMM33898.1"/>
    </source>
</evidence>
<dbReference type="InterPro" id="IPR007225">
    <property type="entry name" value="EXOC6/Sec15"/>
</dbReference>
<comment type="similarity">
    <text evidence="1 5">Belongs to the SEC15 family.</text>
</comment>
<keyword evidence="2 5" id="KW-0813">Transport</keyword>
<dbReference type="PANTHER" id="PTHR12702:SF0">
    <property type="entry name" value="EXOCYST COMPLEX COMPONENT 6"/>
    <property type="match status" value="1"/>
</dbReference>
<reference evidence="8 9" key="1">
    <citation type="journal article" date="2023" name="Elife">
        <title>Identification of key yeast species and microbe-microbe interactions impacting larval growth of Drosophila in the wild.</title>
        <authorList>
            <person name="Mure A."/>
            <person name="Sugiura Y."/>
            <person name="Maeda R."/>
            <person name="Honda K."/>
            <person name="Sakurai N."/>
            <person name="Takahashi Y."/>
            <person name="Watada M."/>
            <person name="Katoh T."/>
            <person name="Gotoh A."/>
            <person name="Gotoh Y."/>
            <person name="Taniguchi I."/>
            <person name="Nakamura K."/>
            <person name="Hayashi T."/>
            <person name="Katayama T."/>
            <person name="Uemura T."/>
            <person name="Hattori Y."/>
        </authorList>
    </citation>
    <scope>NUCLEOTIDE SEQUENCE [LARGE SCALE GENOMIC DNA]</scope>
    <source>
        <strain evidence="8 9">SC-9</strain>
    </source>
</reference>
<gene>
    <name evidence="8" type="ORF">DASC09_012230</name>
</gene>
<keyword evidence="4" id="KW-0175">Coiled coil</keyword>
<dbReference type="PIRSF" id="PIRSF025007">
    <property type="entry name" value="Sec15"/>
    <property type="match status" value="1"/>
</dbReference>
<protein>
    <recommendedName>
        <fullName evidence="5">Exocyst complex component SEC15</fullName>
    </recommendedName>
</protein>
<dbReference type="GO" id="GO:0016020">
    <property type="term" value="C:membrane"/>
    <property type="evidence" value="ECO:0007669"/>
    <property type="project" value="TreeGrafter"/>
</dbReference>
<dbReference type="AlphaFoldDB" id="A0AAV5QIC0"/>
<organism evidence="8 9">
    <name type="scientific">Saccharomycopsis crataegensis</name>
    <dbReference type="NCBI Taxonomy" id="43959"/>
    <lineage>
        <taxon>Eukaryota</taxon>
        <taxon>Fungi</taxon>
        <taxon>Dikarya</taxon>
        <taxon>Ascomycota</taxon>
        <taxon>Saccharomycotina</taxon>
        <taxon>Saccharomycetes</taxon>
        <taxon>Saccharomycopsidaceae</taxon>
        <taxon>Saccharomycopsis</taxon>
    </lineage>
</organism>
<keyword evidence="3 5" id="KW-0268">Exocytosis</keyword>
<dbReference type="PANTHER" id="PTHR12702">
    <property type="entry name" value="SEC15"/>
    <property type="match status" value="1"/>
</dbReference>
<evidence type="ECO:0000256" key="2">
    <source>
        <dbReference type="ARBA" id="ARBA00022448"/>
    </source>
</evidence>
<accession>A0AAV5QIC0</accession>
<dbReference type="EMBL" id="BTFZ01000002">
    <property type="protein sequence ID" value="GMM33898.1"/>
    <property type="molecule type" value="Genomic_DNA"/>
</dbReference>
<dbReference type="Gene3D" id="1.10.357.30">
    <property type="entry name" value="Exocyst complex subunit Sec15 C-terminal domain, N-terminal subdomain"/>
    <property type="match status" value="1"/>
</dbReference>
<dbReference type="GeneID" id="90071877"/>
<dbReference type="GO" id="GO:0000145">
    <property type="term" value="C:exocyst"/>
    <property type="evidence" value="ECO:0007669"/>
    <property type="project" value="UniProtKB-UniRule"/>
</dbReference>
<dbReference type="RefSeq" id="XP_064850898.1">
    <property type="nucleotide sequence ID" value="XM_064994826.1"/>
</dbReference>
<evidence type="ECO:0000259" key="6">
    <source>
        <dbReference type="Pfam" id="PF04091"/>
    </source>
</evidence>
<evidence type="ECO:0000256" key="3">
    <source>
        <dbReference type="ARBA" id="ARBA00022483"/>
    </source>
</evidence>
<dbReference type="Proteomes" id="UP001360560">
    <property type="component" value="Unassembled WGS sequence"/>
</dbReference>
<evidence type="ECO:0000256" key="5">
    <source>
        <dbReference type="PIRNR" id="PIRNR025007"/>
    </source>
</evidence>
<dbReference type="GO" id="GO:0006886">
    <property type="term" value="P:intracellular protein transport"/>
    <property type="evidence" value="ECO:0007669"/>
    <property type="project" value="InterPro"/>
</dbReference>
<dbReference type="InterPro" id="IPR046361">
    <property type="entry name" value="EXOC6/Sec15_C"/>
</dbReference>
<evidence type="ECO:0000259" key="7">
    <source>
        <dbReference type="Pfam" id="PF20651"/>
    </source>
</evidence>
<keyword evidence="9" id="KW-1185">Reference proteome</keyword>
<dbReference type="GO" id="GO:0090522">
    <property type="term" value="P:vesicle tethering involved in exocytosis"/>
    <property type="evidence" value="ECO:0007669"/>
    <property type="project" value="UniProtKB-UniRule"/>
</dbReference>
<proteinExistence type="inferred from homology"/>
<evidence type="ECO:0000256" key="1">
    <source>
        <dbReference type="ARBA" id="ARBA00007944"/>
    </source>
</evidence>
<comment type="caution">
    <text evidence="8">The sequence shown here is derived from an EMBL/GenBank/DDBJ whole genome shotgun (WGS) entry which is preliminary data.</text>
</comment>
<name>A0AAV5QIC0_9ASCO</name>
<feature type="domain" description="Exocyst complex component EXOC6/Sec15 N-terminal" evidence="7">
    <location>
        <begin position="67"/>
        <end position="237"/>
    </location>
</feature>
<dbReference type="Pfam" id="PF20651">
    <property type="entry name" value="EXOC6_Sec15_N"/>
    <property type="match status" value="1"/>
</dbReference>
<dbReference type="InterPro" id="IPR042044">
    <property type="entry name" value="EXOC6PINT-1/Sec15/Tip20_C_dom2"/>
</dbReference>
<evidence type="ECO:0000313" key="9">
    <source>
        <dbReference type="Proteomes" id="UP001360560"/>
    </source>
</evidence>